<feature type="compositionally biased region" description="Low complexity" evidence="1">
    <location>
        <begin position="872"/>
        <end position="886"/>
    </location>
</feature>
<evidence type="ECO:0000313" key="3">
    <source>
        <dbReference type="EMBL" id="ODA29793.1"/>
    </source>
</evidence>
<feature type="compositionally biased region" description="Basic and acidic residues" evidence="1">
    <location>
        <begin position="985"/>
        <end position="1000"/>
    </location>
</feature>
<feature type="compositionally biased region" description="Low complexity" evidence="1">
    <location>
        <begin position="1026"/>
        <end position="1041"/>
    </location>
</feature>
<keyword evidence="4" id="KW-1185">Reference proteome</keyword>
<feature type="compositionally biased region" description="Basic and acidic residues" evidence="1">
    <location>
        <begin position="638"/>
        <end position="671"/>
    </location>
</feature>
<name>A0A1C3E981_9PLAN</name>
<feature type="region of interest" description="Disordered" evidence="1">
    <location>
        <begin position="1460"/>
        <end position="1518"/>
    </location>
</feature>
<feature type="compositionally biased region" description="Low complexity" evidence="1">
    <location>
        <begin position="545"/>
        <end position="583"/>
    </location>
</feature>
<gene>
    <name evidence="3" type="ORF">A6X21_07355</name>
</gene>
<keyword evidence="2" id="KW-0472">Membrane</keyword>
<feature type="compositionally biased region" description="Basic and acidic residues" evidence="1">
    <location>
        <begin position="603"/>
        <end position="612"/>
    </location>
</feature>
<reference evidence="3 4" key="1">
    <citation type="submission" date="2016-05" db="EMBL/GenBank/DDBJ databases">
        <title>Genomic and physiological characterization of Planctopirus sp. isolated from fresh water lake.</title>
        <authorList>
            <person name="Subhash Y."/>
            <person name="Ramana C."/>
        </authorList>
    </citation>
    <scope>NUCLEOTIDE SEQUENCE [LARGE SCALE GENOMIC DNA]</scope>
    <source>
        <strain evidence="3 4">JC280</strain>
    </source>
</reference>
<feature type="compositionally biased region" description="Low complexity" evidence="1">
    <location>
        <begin position="907"/>
        <end position="922"/>
    </location>
</feature>
<feature type="compositionally biased region" description="Polar residues" evidence="1">
    <location>
        <begin position="1235"/>
        <end position="1248"/>
    </location>
</feature>
<feature type="compositionally biased region" description="Low complexity" evidence="1">
    <location>
        <begin position="682"/>
        <end position="720"/>
    </location>
</feature>
<keyword evidence="2" id="KW-0812">Transmembrane</keyword>
<organism evidence="3 4">
    <name type="scientific">Planctopirus hydrillae</name>
    <dbReference type="NCBI Taxonomy" id="1841610"/>
    <lineage>
        <taxon>Bacteria</taxon>
        <taxon>Pseudomonadati</taxon>
        <taxon>Planctomycetota</taxon>
        <taxon>Planctomycetia</taxon>
        <taxon>Planctomycetales</taxon>
        <taxon>Planctomycetaceae</taxon>
        <taxon>Planctopirus</taxon>
    </lineage>
</organism>
<feature type="transmembrane region" description="Helical" evidence="2">
    <location>
        <begin position="161"/>
        <end position="181"/>
    </location>
</feature>
<feature type="transmembrane region" description="Helical" evidence="2">
    <location>
        <begin position="69"/>
        <end position="87"/>
    </location>
</feature>
<dbReference type="EMBL" id="LYDR01000123">
    <property type="protein sequence ID" value="ODA29793.1"/>
    <property type="molecule type" value="Genomic_DNA"/>
</dbReference>
<feature type="compositionally biased region" description="Polar residues" evidence="1">
    <location>
        <begin position="1216"/>
        <end position="1227"/>
    </location>
</feature>
<feature type="compositionally biased region" description="Basic and acidic residues" evidence="1">
    <location>
        <begin position="735"/>
        <end position="748"/>
    </location>
</feature>
<keyword evidence="2" id="KW-1133">Transmembrane helix</keyword>
<feature type="region of interest" description="Disordered" evidence="1">
    <location>
        <begin position="532"/>
        <end position="1386"/>
    </location>
</feature>
<feature type="compositionally biased region" description="Polar residues" evidence="1">
    <location>
        <begin position="800"/>
        <end position="829"/>
    </location>
</feature>
<evidence type="ECO:0000256" key="2">
    <source>
        <dbReference type="SAM" id="Phobius"/>
    </source>
</evidence>
<feature type="compositionally biased region" description="Basic and acidic residues" evidence="1">
    <location>
        <begin position="1461"/>
        <end position="1476"/>
    </location>
</feature>
<feature type="compositionally biased region" description="Pro residues" evidence="1">
    <location>
        <begin position="1507"/>
        <end position="1518"/>
    </location>
</feature>
<sequence length="1518" mass="159557">MATIQPSEESPAFVDFDEFVAYQLGEVKSAVRSTDLTTAIVGSFAWVSALCALFVISDQWLFADGWSMVARWIWLAILVSGLGWWLTRALLHPLLRKVSPLYAAKELETAVPALRRNLVNLVDLQSAGRPVAPAVLKALQKRAAVSLEEVQPRQAIDHTHLLWVSCALLATVVLLAVYAVMSPKPIWPSLWRMIPFTSIDAPTETLIREVTPGSTVRLAGSMLDVEAQLAGRIPELVELKFTTADQQFVDETVRMTPVGQGGARFEARLLGERGEGFTQSFSYYIQAGDARSATYQVSIVTPPHANVEEVEIQAPAYTGIEKQVSRGGAIHAWVGSEVKVRALANQPVTSATMIFFDDDGMTPTGEELPVRLSQNRELTADYRPQLREDGTYARYYSIIVRTAGGETDPAPTIYPIALQIDQPPEIRMVLPENDVAAAANATVGFVFTARDVDFLLGPMTLIAEKQGQIIAREELAAGGVSQQTAKTTLRLDRFALQENDELKVYATVQDNRQPTPNTARSDARLIRIQGVLPPQKQQEQRQQAEKQAQQVEEQARQKAAQNQAGNEQPADPAQQDPGQAPEAMSDRPQEGEGNPGQNANDPTRAKDKRADEGMNPNDSQSRDDNPPSDRSGNANGKPGEERGDSAENNRTEGKSASDRKGENQDSSRRQNNDSGSKTSPENASADSKSGSGSSGQPKSNQQESGPQNMGQQNRGQQGSNKSDQGLSPNGEDDSEALKRLLEKARQESRQPNSKGQESGNESRQEQKAQPDNEPGKSSSGGQSDDRKRGDEGSSKESMTEDATNSSKGSSAENQPPGNDSQQGVSSQKSPGEMNAPQASKEPASPKERMADGQSPPPGDSSPESAETGDTGKPSSPQSKNSSQPMSGNEKKSQSTANGEKSDSGGDENSSANNPGASGSESAKNGKGSRPDDSSLKPNSDKPASAGDPAGNPSGTDPSPPGGQKNKASDPSMGQPSEKLQGKSQEGGKDDEMQAQRRPGEDGSTGDLKADNERPQNSPAGKADPGASSPKNAPKSPAAPSSDEMPPSDQQPQDASAGERSMDRQAQKANTPGEPLEQSPNQQPAARPNPDPRDVPAGSGEKMRGEPSKPPKANQKSQQAESGEAGQSSANPDGADGMAEGSGNDTSSERAKPGEAGRPGTGTAKEKGAPGAGNQQKSGGNNHPEGGEPAGMNSPADGNNGSQPPANPADAKGGASKTGNAPENSPPGNSREKTSGEGNSSSKPSGNKTPDNKPPGEEAAGGQDDQGNQSGEKGGQGDKGQGGKGQGGEGSEAGQSSGKGGGKGGSSPASGMPSSSGASSGEPAGQSSSATGGGAGGEMTPRGSADNSSNPNGAAGGQEGHENQAASGPAANAPADQNQANPEFEKEAAELVLDQLERQLERGQVDQKLLDDLGWNEQQMRSFAKRMREQINAAKSTDPTPEDLLRKRQFEEMLESARISRQRVEAQGKAVPQRDIDQAGSRRSQVPEQYRQRFEAYTRGVQKKSATPAPPAPTPAPKP</sequence>
<feature type="compositionally biased region" description="Basic and acidic residues" evidence="1">
    <location>
        <begin position="783"/>
        <end position="798"/>
    </location>
</feature>
<feature type="transmembrane region" description="Helical" evidence="2">
    <location>
        <begin position="36"/>
        <end position="57"/>
    </location>
</feature>
<feature type="compositionally biased region" description="Gly residues" evidence="1">
    <location>
        <begin position="1271"/>
        <end position="1304"/>
    </location>
</feature>
<comment type="caution">
    <text evidence="3">The sequence shown here is derived from an EMBL/GenBank/DDBJ whole genome shotgun (WGS) entry which is preliminary data.</text>
</comment>
<dbReference type="OrthoDB" id="257350at2"/>
<feature type="compositionally biased region" description="Polar residues" evidence="1">
    <location>
        <begin position="672"/>
        <end position="681"/>
    </location>
</feature>
<proteinExistence type="predicted"/>
<feature type="compositionally biased region" description="Basic and acidic residues" evidence="1">
    <location>
        <begin position="760"/>
        <end position="774"/>
    </location>
</feature>
<feature type="compositionally biased region" description="Polar residues" evidence="1">
    <location>
        <begin position="749"/>
        <end position="759"/>
    </location>
</feature>
<dbReference type="Proteomes" id="UP000094828">
    <property type="component" value="Unassembled WGS sequence"/>
</dbReference>
<feature type="compositionally biased region" description="Low complexity" evidence="1">
    <location>
        <begin position="1305"/>
        <end position="1329"/>
    </location>
</feature>
<evidence type="ECO:0000313" key="4">
    <source>
        <dbReference type="Proteomes" id="UP000094828"/>
    </source>
</evidence>
<feature type="compositionally biased region" description="Polar residues" evidence="1">
    <location>
        <begin position="1113"/>
        <end position="1130"/>
    </location>
</feature>
<accession>A0A1C3E981</accession>
<dbReference type="STRING" id="1841610.A6X21_07355"/>
<dbReference type="RefSeq" id="WP_068849229.1">
    <property type="nucleotide sequence ID" value="NZ_LYDR01000123.1"/>
</dbReference>
<protein>
    <submittedName>
        <fullName evidence="3">Uncharacterized protein</fullName>
    </submittedName>
</protein>
<evidence type="ECO:0000256" key="1">
    <source>
        <dbReference type="SAM" id="MobiDB-lite"/>
    </source>
</evidence>
<feature type="compositionally biased region" description="Low complexity" evidence="1">
    <location>
        <begin position="1364"/>
        <end position="1381"/>
    </location>
</feature>